<reference evidence="3" key="3">
    <citation type="submission" date="2021-02" db="UniProtKB">
        <authorList>
            <consortium name="EnsemblMetazoa"/>
        </authorList>
    </citation>
    <scope>IDENTIFICATION</scope>
    <source>
        <strain evidence="3">USDA</strain>
    </source>
</reference>
<dbReference type="EMBL" id="DS235151">
    <property type="protein sequence ID" value="EEB12570.1"/>
    <property type="molecule type" value="Genomic_DNA"/>
</dbReference>
<dbReference type="AlphaFoldDB" id="E0VGR4"/>
<dbReference type="VEuPathDB" id="VectorBase:PHUM191290"/>
<gene>
    <name evidence="3" type="primary">8240152</name>
    <name evidence="2" type="ORF">Phum_PHUM191290</name>
</gene>
<dbReference type="RefSeq" id="XP_002425308.1">
    <property type="nucleotide sequence ID" value="XM_002425263.1"/>
</dbReference>
<dbReference type="KEGG" id="phu:Phum_PHUM191290"/>
<feature type="transmembrane region" description="Helical" evidence="1">
    <location>
        <begin position="51"/>
        <end position="69"/>
    </location>
</feature>
<protein>
    <submittedName>
        <fullName evidence="2 3">Uncharacterized protein</fullName>
    </submittedName>
</protein>
<evidence type="ECO:0000313" key="2">
    <source>
        <dbReference type="EMBL" id="EEB12570.1"/>
    </source>
</evidence>
<accession>E0VGR4</accession>
<dbReference type="PANTHER" id="PTHR12890">
    <property type="entry name" value="DREV PROTEIN"/>
    <property type="match status" value="1"/>
</dbReference>
<dbReference type="InParanoid" id="E0VGR4"/>
<proteinExistence type="predicted"/>
<dbReference type="Pfam" id="PF05219">
    <property type="entry name" value="DREV"/>
    <property type="match status" value="1"/>
</dbReference>
<reference evidence="2" key="2">
    <citation type="submission" date="2007-04" db="EMBL/GenBank/DDBJ databases">
        <title>The genome of the human body louse.</title>
        <authorList>
            <consortium name="The Human Body Louse Genome Consortium"/>
            <person name="Kirkness E."/>
            <person name="Walenz B."/>
            <person name="Hass B."/>
            <person name="Bruggner R."/>
            <person name="Strausberg R."/>
        </authorList>
    </citation>
    <scope>NUCLEOTIDE SEQUENCE</scope>
    <source>
        <strain evidence="2">USDA</strain>
    </source>
</reference>
<evidence type="ECO:0000313" key="3">
    <source>
        <dbReference type="EnsemblMetazoa" id="PHUM191290-PA"/>
    </source>
</evidence>
<dbReference type="OMA" id="ITEHNER"/>
<dbReference type="GO" id="GO:0106370">
    <property type="term" value="F:protein-L-histidine N-pros-methyltransferase activity"/>
    <property type="evidence" value="ECO:0007669"/>
    <property type="project" value="InterPro"/>
</dbReference>
<dbReference type="InterPro" id="IPR007884">
    <property type="entry name" value="METL9"/>
</dbReference>
<dbReference type="Proteomes" id="UP000009046">
    <property type="component" value="Unassembled WGS sequence"/>
</dbReference>
<organism>
    <name type="scientific">Pediculus humanus subsp. corporis</name>
    <name type="common">Body louse</name>
    <dbReference type="NCBI Taxonomy" id="121224"/>
    <lineage>
        <taxon>Eukaryota</taxon>
        <taxon>Metazoa</taxon>
        <taxon>Ecdysozoa</taxon>
        <taxon>Arthropoda</taxon>
        <taxon>Hexapoda</taxon>
        <taxon>Insecta</taxon>
        <taxon>Pterygota</taxon>
        <taxon>Neoptera</taxon>
        <taxon>Paraneoptera</taxon>
        <taxon>Psocodea</taxon>
        <taxon>Troctomorpha</taxon>
        <taxon>Phthiraptera</taxon>
        <taxon>Anoplura</taxon>
        <taxon>Pediculidae</taxon>
        <taxon>Pediculus</taxon>
    </lineage>
</organism>
<keyword evidence="4" id="KW-1185">Reference proteome</keyword>
<dbReference type="CTD" id="8240152"/>
<keyword evidence="1" id="KW-0812">Transmembrane</keyword>
<dbReference type="GeneID" id="8240152"/>
<dbReference type="EnsemblMetazoa" id="PHUM191290-RA">
    <property type="protein sequence ID" value="PHUM191290-PA"/>
    <property type="gene ID" value="PHUM191290"/>
</dbReference>
<evidence type="ECO:0000313" key="4">
    <source>
        <dbReference type="Proteomes" id="UP000009046"/>
    </source>
</evidence>
<dbReference type="OrthoDB" id="1478556at2759"/>
<dbReference type="PANTHER" id="PTHR12890:SF0">
    <property type="entry name" value="PROTEIN-L-HISTIDINE N-PROS-METHYLTRANSFERASE"/>
    <property type="match status" value="1"/>
</dbReference>
<name>E0VGR4_PEDHC</name>
<dbReference type="EMBL" id="AAZO01002220">
    <property type="status" value="NOT_ANNOTATED_CDS"/>
    <property type="molecule type" value="Genomic_DNA"/>
</dbReference>
<dbReference type="HOGENOM" id="CLU_2657441_0_0_1"/>
<keyword evidence="1" id="KW-0472">Membrane</keyword>
<reference evidence="2" key="1">
    <citation type="submission" date="2007-04" db="EMBL/GenBank/DDBJ databases">
        <title>Annotation of Pediculus humanus corporis strain USDA.</title>
        <authorList>
            <person name="Kirkness E."/>
            <person name="Hannick L."/>
            <person name="Hass B."/>
            <person name="Bruggner R."/>
            <person name="Lawson D."/>
            <person name="Bidwell S."/>
            <person name="Joardar V."/>
            <person name="Caler E."/>
            <person name="Walenz B."/>
            <person name="Inman J."/>
            <person name="Schobel S."/>
            <person name="Galinsky K."/>
            <person name="Amedeo P."/>
            <person name="Strausberg R."/>
        </authorList>
    </citation>
    <scope>NUCLEOTIDE SEQUENCE</scope>
    <source>
        <strain evidence="2">USDA</strain>
    </source>
</reference>
<sequence>MANVTYESLYFYWYTIDSSQVNPDLKKSFLQFYVDEETEEFVNQSANKSSWIFTQVWHCLVTAILNIFMTRTSING</sequence>
<evidence type="ECO:0000256" key="1">
    <source>
        <dbReference type="SAM" id="Phobius"/>
    </source>
</evidence>
<keyword evidence="1" id="KW-1133">Transmembrane helix</keyword>
<dbReference type="eggNOG" id="KOG3987">
    <property type="taxonomic scope" value="Eukaryota"/>
</dbReference>